<evidence type="ECO:0000313" key="2">
    <source>
        <dbReference type="EMBL" id="KAK0485303.1"/>
    </source>
</evidence>
<evidence type="ECO:0000256" key="1">
    <source>
        <dbReference type="SAM" id="MobiDB-lite"/>
    </source>
</evidence>
<gene>
    <name evidence="2" type="ORF">EDD18DRAFT_1111626</name>
</gene>
<dbReference type="EMBL" id="JAUEPU010000052">
    <property type="protein sequence ID" value="KAK0485303.1"/>
    <property type="molecule type" value="Genomic_DNA"/>
</dbReference>
<comment type="caution">
    <text evidence="2">The sequence shown here is derived from an EMBL/GenBank/DDBJ whole genome shotgun (WGS) entry which is preliminary data.</text>
</comment>
<feature type="compositionally biased region" description="Low complexity" evidence="1">
    <location>
        <begin position="87"/>
        <end position="100"/>
    </location>
</feature>
<organism evidence="2 3">
    <name type="scientific">Armillaria luteobubalina</name>
    <dbReference type="NCBI Taxonomy" id="153913"/>
    <lineage>
        <taxon>Eukaryota</taxon>
        <taxon>Fungi</taxon>
        <taxon>Dikarya</taxon>
        <taxon>Basidiomycota</taxon>
        <taxon>Agaricomycotina</taxon>
        <taxon>Agaricomycetes</taxon>
        <taxon>Agaricomycetidae</taxon>
        <taxon>Agaricales</taxon>
        <taxon>Marasmiineae</taxon>
        <taxon>Physalacriaceae</taxon>
        <taxon>Armillaria</taxon>
    </lineage>
</organism>
<name>A0AA39PLB0_9AGAR</name>
<keyword evidence="3" id="KW-1185">Reference proteome</keyword>
<protein>
    <submittedName>
        <fullName evidence="2">Uncharacterized protein</fullName>
    </submittedName>
</protein>
<sequence length="109" mass="12378">MPVKFRDSERYAPKRRQESQSSPPAGGVKDINVNGTMRVPQQSFSPCVSQRSFTPYSETKQTERKQREPATSQRRSGGRSGPHHHQQNQTNGTQATRNNNVAAQKRRQE</sequence>
<evidence type="ECO:0000313" key="3">
    <source>
        <dbReference type="Proteomes" id="UP001175228"/>
    </source>
</evidence>
<dbReference type="Proteomes" id="UP001175228">
    <property type="component" value="Unassembled WGS sequence"/>
</dbReference>
<proteinExistence type="predicted"/>
<dbReference type="AlphaFoldDB" id="A0AA39PLB0"/>
<reference evidence="2" key="1">
    <citation type="submission" date="2023-06" db="EMBL/GenBank/DDBJ databases">
        <authorList>
            <consortium name="Lawrence Berkeley National Laboratory"/>
            <person name="Ahrendt S."/>
            <person name="Sahu N."/>
            <person name="Indic B."/>
            <person name="Wong-Bajracharya J."/>
            <person name="Merenyi Z."/>
            <person name="Ke H.-M."/>
            <person name="Monk M."/>
            <person name="Kocsube S."/>
            <person name="Drula E."/>
            <person name="Lipzen A."/>
            <person name="Balint B."/>
            <person name="Henrissat B."/>
            <person name="Andreopoulos B."/>
            <person name="Martin F.M."/>
            <person name="Harder C.B."/>
            <person name="Rigling D."/>
            <person name="Ford K.L."/>
            <person name="Foster G.D."/>
            <person name="Pangilinan J."/>
            <person name="Papanicolaou A."/>
            <person name="Barry K."/>
            <person name="LaButti K."/>
            <person name="Viragh M."/>
            <person name="Koriabine M."/>
            <person name="Yan M."/>
            <person name="Riley R."/>
            <person name="Champramary S."/>
            <person name="Plett K.L."/>
            <person name="Tsai I.J."/>
            <person name="Slot J."/>
            <person name="Sipos G."/>
            <person name="Plett J."/>
            <person name="Nagy L.G."/>
            <person name="Grigoriev I.V."/>
        </authorList>
    </citation>
    <scope>NUCLEOTIDE SEQUENCE</scope>
    <source>
        <strain evidence="2">HWK02</strain>
    </source>
</reference>
<feature type="compositionally biased region" description="Basic and acidic residues" evidence="1">
    <location>
        <begin position="1"/>
        <end position="18"/>
    </location>
</feature>
<feature type="region of interest" description="Disordered" evidence="1">
    <location>
        <begin position="1"/>
        <end position="109"/>
    </location>
</feature>
<feature type="compositionally biased region" description="Polar residues" evidence="1">
    <location>
        <begin position="33"/>
        <end position="59"/>
    </location>
</feature>
<accession>A0AA39PLB0</accession>